<dbReference type="Proteomes" id="UP001496674">
    <property type="component" value="Chromosome"/>
</dbReference>
<protein>
    <submittedName>
        <fullName evidence="3">Membrane protein</fullName>
    </submittedName>
</protein>
<accession>A0ABN6Z9H6</accession>
<evidence type="ECO:0000313" key="3">
    <source>
        <dbReference type="EMBL" id="BEG98784.1"/>
    </source>
</evidence>
<gene>
    <name evidence="3" type="ORF">BSYN_10490</name>
</gene>
<dbReference type="SUPFAM" id="SSF56954">
    <property type="entry name" value="Outer membrane efflux proteins (OEP)"/>
    <property type="match status" value="1"/>
</dbReference>
<keyword evidence="4" id="KW-1185">Reference proteome</keyword>
<proteinExistence type="predicted"/>
<evidence type="ECO:0000313" key="4">
    <source>
        <dbReference type="Proteomes" id="UP001496674"/>
    </source>
</evidence>
<dbReference type="Gene3D" id="1.20.1600.10">
    <property type="entry name" value="Outer membrane efflux proteins (OEP)"/>
    <property type="match status" value="1"/>
</dbReference>
<feature type="chain" id="PRO_5046616102" evidence="2">
    <location>
        <begin position="29"/>
        <end position="254"/>
    </location>
</feature>
<feature type="coiled-coil region" evidence="1">
    <location>
        <begin position="143"/>
        <end position="170"/>
    </location>
</feature>
<keyword evidence="2" id="KW-0732">Signal</keyword>
<evidence type="ECO:0000256" key="2">
    <source>
        <dbReference type="SAM" id="SignalP"/>
    </source>
</evidence>
<name>A0ABN6Z9H6_9BACE</name>
<reference evidence="3 4" key="1">
    <citation type="submission" date="2023-04" db="EMBL/GenBank/DDBJ databases">
        <title>Draft genome sequence of acteroides sedimenti strain YN3PY1.</title>
        <authorList>
            <person name="Yoshida N."/>
        </authorList>
    </citation>
    <scope>NUCLEOTIDE SEQUENCE [LARGE SCALE GENOMIC DNA]</scope>
    <source>
        <strain evidence="3 4">YN3PY1</strain>
    </source>
</reference>
<organism evidence="3 4">
    <name type="scientific">Bacteroides sedimenti</name>
    <dbReference type="NCBI Taxonomy" id="2136147"/>
    <lineage>
        <taxon>Bacteria</taxon>
        <taxon>Pseudomonadati</taxon>
        <taxon>Bacteroidota</taxon>
        <taxon>Bacteroidia</taxon>
        <taxon>Bacteroidales</taxon>
        <taxon>Bacteroidaceae</taxon>
        <taxon>Bacteroides</taxon>
    </lineage>
</organism>
<sequence length="254" mass="28762">MNKVHNMRKKLLSILVFLSIYIAPPVHAQENSVAEMTPEDYISLKLPPLDSLFENAKKNPVVQIHDTKKEEGIGLLKKEKKSWLKYLSVGAGYHYGIQAYTSGYSDSATPLYYQYNNNAMSYYNVGGAISVPLDDLFDRKRRINNQKLLIKESELEKEQKLDELKQLIIELYSSIISNISVLKLKAEYMAFANAQYQVGESDFLNGKGDASALSSMKQIQINAASDYEINRATLNSSLLKLEVISRTPILKRNK</sequence>
<dbReference type="EMBL" id="AP028055">
    <property type="protein sequence ID" value="BEG98784.1"/>
    <property type="molecule type" value="Genomic_DNA"/>
</dbReference>
<keyword evidence="1" id="KW-0175">Coiled coil</keyword>
<evidence type="ECO:0000256" key="1">
    <source>
        <dbReference type="SAM" id="Coils"/>
    </source>
</evidence>
<feature type="signal peptide" evidence="2">
    <location>
        <begin position="1"/>
        <end position="28"/>
    </location>
</feature>